<organism evidence="1 2">
    <name type="scientific">Nitrosomonas nitrosa</name>
    <dbReference type="NCBI Taxonomy" id="52442"/>
    <lineage>
        <taxon>Bacteria</taxon>
        <taxon>Pseudomonadati</taxon>
        <taxon>Pseudomonadota</taxon>
        <taxon>Betaproteobacteria</taxon>
        <taxon>Nitrosomonadales</taxon>
        <taxon>Nitrosomonadaceae</taxon>
        <taxon>Nitrosomonas</taxon>
    </lineage>
</organism>
<dbReference type="Proteomes" id="UP000601736">
    <property type="component" value="Unassembled WGS sequence"/>
</dbReference>
<reference evidence="1" key="1">
    <citation type="submission" date="2021-02" db="EMBL/GenBank/DDBJ databases">
        <authorList>
            <person name="Han P."/>
        </authorList>
    </citation>
    <scope>NUCLEOTIDE SEQUENCE</scope>
    <source>
        <strain evidence="1">Nitrosomonas nitrosa 18-3D</strain>
    </source>
</reference>
<comment type="caution">
    <text evidence="1">The sequence shown here is derived from an EMBL/GenBank/DDBJ whole genome shotgun (WGS) entry which is preliminary data.</text>
</comment>
<dbReference type="EMBL" id="CAJNAP010000002">
    <property type="protein sequence ID" value="CAE6489278.1"/>
    <property type="molecule type" value="Genomic_DNA"/>
</dbReference>
<accession>A0A8E0R833</accession>
<evidence type="ECO:0000313" key="1">
    <source>
        <dbReference type="EMBL" id="CAE6489278.1"/>
    </source>
</evidence>
<name>A0A8E0R833_9PROT</name>
<evidence type="ECO:0000313" key="2">
    <source>
        <dbReference type="Proteomes" id="UP000601736"/>
    </source>
</evidence>
<dbReference type="AlphaFoldDB" id="A0A8E0R833"/>
<gene>
    <name evidence="1" type="ORF">NMYAN_100004</name>
</gene>
<dbReference type="RefSeq" id="WP_107790101.1">
    <property type="nucleotide sequence ID" value="NZ_CAJNAP010000002.1"/>
</dbReference>
<sequence>MSKPATSCSNYIKFSWFLLIQILLSPISGQTASTLTVKNIIALLELDQDQIANLEQGKIIAFEVKESSPKELAGGLAIYLPSPPAKLVTFFKKGDMATIDPDVSAFGEISPKSGKEAFKGFVFTPQQHDEVQHLLNTEPGDQFNLSSEEIHGFAALREQLTNSNKVSSVSKVSQHYQHILWNRWNAYRNKGLAGIVPYAREETESSPAEELRSAAVNSQLLALFSPALQQAWLNYPSQLPKGAEERFFWLNRQVNDRPTAILSHRILLASDASSVIITRQFFVGHSYNSSHLIVGCLPYREGAIVFYTHRTYTDQVTGLGNNLKRSIGREQMKKQMVKNLKGLRSAVKRL</sequence>
<proteinExistence type="predicted"/>
<protein>
    <submittedName>
        <fullName evidence="1">Uncharacterized protein</fullName>
    </submittedName>
</protein>